<dbReference type="PANTHER" id="PTHR22741">
    <property type="entry name" value="P140CAP/SNIP-RELATED"/>
    <property type="match status" value="1"/>
</dbReference>
<feature type="compositionally biased region" description="Low complexity" evidence="2">
    <location>
        <begin position="319"/>
        <end position="331"/>
    </location>
</feature>
<feature type="compositionally biased region" description="Basic and acidic residues" evidence="2">
    <location>
        <begin position="296"/>
        <end position="310"/>
    </location>
</feature>
<gene>
    <name evidence="3" type="ORF">FJT64_005256</name>
</gene>
<dbReference type="GO" id="GO:0005737">
    <property type="term" value="C:cytoplasm"/>
    <property type="evidence" value="ECO:0007669"/>
    <property type="project" value="TreeGrafter"/>
</dbReference>
<dbReference type="Proteomes" id="UP000440578">
    <property type="component" value="Unassembled WGS sequence"/>
</dbReference>
<evidence type="ECO:0000256" key="1">
    <source>
        <dbReference type="SAM" id="Coils"/>
    </source>
</evidence>
<keyword evidence="1" id="KW-0175">Coiled coil</keyword>
<feature type="compositionally biased region" description="Basic residues" evidence="2">
    <location>
        <begin position="721"/>
        <end position="731"/>
    </location>
</feature>
<dbReference type="AlphaFoldDB" id="A0A6A4W0N6"/>
<dbReference type="OrthoDB" id="6022652at2759"/>
<organism evidence="3 4">
    <name type="scientific">Amphibalanus amphitrite</name>
    <name type="common">Striped barnacle</name>
    <name type="synonym">Balanus amphitrite</name>
    <dbReference type="NCBI Taxonomy" id="1232801"/>
    <lineage>
        <taxon>Eukaryota</taxon>
        <taxon>Metazoa</taxon>
        <taxon>Ecdysozoa</taxon>
        <taxon>Arthropoda</taxon>
        <taxon>Crustacea</taxon>
        <taxon>Multicrustacea</taxon>
        <taxon>Cirripedia</taxon>
        <taxon>Thoracica</taxon>
        <taxon>Thoracicalcarea</taxon>
        <taxon>Balanomorpha</taxon>
        <taxon>Balanoidea</taxon>
        <taxon>Balanidae</taxon>
        <taxon>Amphibalaninae</taxon>
        <taxon>Amphibalanus</taxon>
    </lineage>
</organism>
<feature type="compositionally biased region" description="Low complexity" evidence="2">
    <location>
        <begin position="612"/>
        <end position="638"/>
    </location>
</feature>
<evidence type="ECO:0000313" key="3">
    <source>
        <dbReference type="EMBL" id="KAF0297334.1"/>
    </source>
</evidence>
<feature type="coiled-coil region" evidence="1">
    <location>
        <begin position="410"/>
        <end position="440"/>
    </location>
</feature>
<sequence>MCNISLVWSASFHVFAPKNTTDSPCQVYAYDAPSPHRKNTLCRVPTVAYQARLLNADQGTVTCRDIRDRSVLRIFETGGGATHQPPPPGHSNGGSAYEDNSYFSEPEFDGDYQSQHVHKAKGKSRGYDLLNSFPPGARPPVGTYPPRGTTDATSGRLHRPGAGPPPKPQRAGYARGARSVGPVPRTQTGVPPRGPGGPSVYIAGDGEFGGSPERGRGGPYPAGAGYDDPYYGRFPPALVDEEARNAGFFDTSAARRTEPVVRFNDKVRVESMERQLANLTGMVHKALNVPPRAQRAHSDLESGYRSDRELLYPSRSTSDKSVSFEKSVSFSDDPHGPNKQHSPTHAADKVPVKPAIKSSTLPRMSSQERIKPAPPPKPIQLVTPDGRHNIYRGSGTRTDLHLSPETYNQLRCLQKKARDLRQEMRKLRRLSQEHSLAVREMMGDTFSKIRVYLLADNDMRLGTVDPEVLKIRKEEEAYREVIQGIEKDLGEVEHHVEDLRSSVINRQRRVNLNDVEGMALMLTKSSKTVTELQRRFPEMERSLRTLISLERDRVQREESFLGAEPQRLDNALQRIKKLSGTLVTLKRLASVQDQRVPDHEEAQTAAGKSTDSTGQPASTAAAAGDQPSAAAAPPSAAAGNPLDALLSELQTFSPERRPGVRPAPLGGRTSPPREEAAPRPAPPPPPPRTSSKSPLISPSSPLSPHYPAAQRAKLSLPADKRGRHRHRHRRAAPGTAGEDQLRAGRRRTLLHAGSQRREPAPRRRLLQLVQQRERQLAGGPAAEYARTDRRAVALVARRRSSGARRSCVRKQQALQQQYARLQAMSSAPRANDVKKTGSEGDLPTKLGGLSLAPATTGGSLSDLSTPAAHQQNV</sequence>
<accession>A0A6A4W0N6</accession>
<name>A0A6A4W0N6_AMPAM</name>
<protein>
    <submittedName>
        <fullName evidence="3">Coiled-coil domain-containing protein AGAP005037</fullName>
    </submittedName>
</protein>
<feature type="compositionally biased region" description="Low complexity" evidence="2">
    <location>
        <begin position="690"/>
        <end position="703"/>
    </location>
</feature>
<feature type="region of interest" description="Disordered" evidence="2">
    <location>
        <begin position="289"/>
        <end position="398"/>
    </location>
</feature>
<feature type="region of interest" description="Disordered" evidence="2">
    <location>
        <begin position="822"/>
        <end position="873"/>
    </location>
</feature>
<dbReference type="InterPro" id="IPR051825">
    <property type="entry name" value="SRCIN1"/>
</dbReference>
<evidence type="ECO:0000256" key="2">
    <source>
        <dbReference type="SAM" id="MobiDB-lite"/>
    </source>
</evidence>
<dbReference type="Gene3D" id="1.20.58.1540">
    <property type="entry name" value="Actin interacting protein 3, C-terminal domain"/>
    <property type="match status" value="1"/>
</dbReference>
<feature type="region of interest" description="Disordered" evidence="2">
    <location>
        <begin position="593"/>
        <end position="640"/>
    </location>
</feature>
<dbReference type="PANTHER" id="PTHR22741:SF10">
    <property type="entry name" value="COILED-COIL DOMAIN-CONTAINING PROTEIN CG32809"/>
    <property type="match status" value="1"/>
</dbReference>
<feature type="region of interest" description="Disordered" evidence="2">
    <location>
        <begin position="77"/>
        <end position="223"/>
    </location>
</feature>
<reference evidence="3 4" key="1">
    <citation type="submission" date="2019-07" db="EMBL/GenBank/DDBJ databases">
        <title>Draft genome assembly of a fouling barnacle, Amphibalanus amphitrite (Darwin, 1854): The first reference genome for Thecostraca.</title>
        <authorList>
            <person name="Kim W."/>
        </authorList>
    </citation>
    <scope>NUCLEOTIDE SEQUENCE [LARGE SCALE GENOMIC DNA]</scope>
    <source>
        <strain evidence="3">SNU_AA5</strain>
        <tissue evidence="3">Soma without cirri and trophi</tissue>
    </source>
</reference>
<keyword evidence="4" id="KW-1185">Reference proteome</keyword>
<dbReference type="EMBL" id="VIIS01001499">
    <property type="protein sequence ID" value="KAF0297334.1"/>
    <property type="molecule type" value="Genomic_DNA"/>
</dbReference>
<evidence type="ECO:0000313" key="4">
    <source>
        <dbReference type="Proteomes" id="UP000440578"/>
    </source>
</evidence>
<feature type="region of interest" description="Disordered" evidence="2">
    <location>
        <begin position="652"/>
        <end position="744"/>
    </location>
</feature>
<proteinExistence type="predicted"/>
<comment type="caution">
    <text evidence="3">The sequence shown here is derived from an EMBL/GenBank/DDBJ whole genome shotgun (WGS) entry which is preliminary data.</text>
</comment>
<feature type="compositionally biased region" description="Polar residues" evidence="2">
    <location>
        <begin position="856"/>
        <end position="873"/>
    </location>
</feature>
<feature type="compositionally biased region" description="Pro residues" evidence="2">
    <location>
        <begin position="679"/>
        <end position="688"/>
    </location>
</feature>